<protein>
    <submittedName>
        <fullName evidence="1">Uncharacterized protein</fullName>
    </submittedName>
</protein>
<proteinExistence type="predicted"/>
<name>A0A0C2JWM4_THEKT</name>
<dbReference type="AlphaFoldDB" id="A0A0C2JWM4"/>
<accession>A0A0C2JWM4</accession>
<evidence type="ECO:0000313" key="2">
    <source>
        <dbReference type="Proteomes" id="UP000031668"/>
    </source>
</evidence>
<comment type="caution">
    <text evidence="1">The sequence shown here is derived from an EMBL/GenBank/DDBJ whole genome shotgun (WGS) entry which is preliminary data.</text>
</comment>
<keyword evidence="2" id="KW-1185">Reference proteome</keyword>
<gene>
    <name evidence="1" type="ORF">RF11_10063</name>
</gene>
<evidence type="ECO:0000313" key="1">
    <source>
        <dbReference type="EMBL" id="KII73873.1"/>
    </source>
</evidence>
<reference evidence="1 2" key="1">
    <citation type="journal article" date="2014" name="Genome Biol. Evol.">
        <title>The genome of the myxosporean Thelohanellus kitauei shows adaptations to nutrient acquisition within its fish host.</title>
        <authorList>
            <person name="Yang Y."/>
            <person name="Xiong J."/>
            <person name="Zhou Z."/>
            <person name="Huo F."/>
            <person name="Miao W."/>
            <person name="Ran C."/>
            <person name="Liu Y."/>
            <person name="Zhang J."/>
            <person name="Feng J."/>
            <person name="Wang M."/>
            <person name="Wang M."/>
            <person name="Wang L."/>
            <person name="Yao B."/>
        </authorList>
    </citation>
    <scope>NUCLEOTIDE SEQUENCE [LARGE SCALE GENOMIC DNA]</scope>
    <source>
        <strain evidence="1">Wuqing</strain>
    </source>
</reference>
<organism evidence="1 2">
    <name type="scientific">Thelohanellus kitauei</name>
    <name type="common">Myxosporean</name>
    <dbReference type="NCBI Taxonomy" id="669202"/>
    <lineage>
        <taxon>Eukaryota</taxon>
        <taxon>Metazoa</taxon>
        <taxon>Cnidaria</taxon>
        <taxon>Myxozoa</taxon>
        <taxon>Myxosporea</taxon>
        <taxon>Bivalvulida</taxon>
        <taxon>Platysporina</taxon>
        <taxon>Myxobolidae</taxon>
        <taxon>Thelohanellus</taxon>
    </lineage>
</organism>
<dbReference type="Proteomes" id="UP000031668">
    <property type="component" value="Unassembled WGS sequence"/>
</dbReference>
<dbReference type="EMBL" id="JWZT01000635">
    <property type="protein sequence ID" value="KII73873.1"/>
    <property type="molecule type" value="Genomic_DNA"/>
</dbReference>
<sequence>MLWNIPQTSQSSQSCSETFYTKIQSIVKDLIEGLNDVTHFFKLRGKDTLFHHEDLKSNEVRIIDEDFINSVFSTCESHLKNAFDNQISEVSRQKHYIYYKLIMAKTILSFNQNSYLDHNRTEYVLRNRIVGSINSSDFYGTEYKNDDLFDAIYDCIKSEETNSCFQKHIQGMLRWFTLIYEMKFIFLNIHSKFPKLNRAIGII</sequence>